<evidence type="ECO:0000313" key="3">
    <source>
        <dbReference type="EMBL" id="MFD0988842.1"/>
    </source>
</evidence>
<evidence type="ECO:0000256" key="2">
    <source>
        <dbReference type="SAM" id="Phobius"/>
    </source>
</evidence>
<feature type="region of interest" description="Disordered" evidence="1">
    <location>
        <begin position="144"/>
        <end position="169"/>
    </location>
</feature>
<dbReference type="Proteomes" id="UP001597061">
    <property type="component" value="Unassembled WGS sequence"/>
</dbReference>
<feature type="transmembrane region" description="Helical" evidence="2">
    <location>
        <begin position="6"/>
        <end position="22"/>
    </location>
</feature>
<comment type="caution">
    <text evidence="3">The sequence shown here is derived from an EMBL/GenBank/DDBJ whole genome shotgun (WGS) entry which is preliminary data.</text>
</comment>
<reference evidence="4" key="1">
    <citation type="journal article" date="2019" name="Int. J. Syst. Evol. Microbiol.">
        <title>The Global Catalogue of Microorganisms (GCM) 10K type strain sequencing project: providing services to taxonomists for standard genome sequencing and annotation.</title>
        <authorList>
            <consortium name="The Broad Institute Genomics Platform"/>
            <consortium name="The Broad Institute Genome Sequencing Center for Infectious Disease"/>
            <person name="Wu L."/>
            <person name="Ma J."/>
        </authorList>
    </citation>
    <scope>NUCLEOTIDE SEQUENCE [LARGE SCALE GENOMIC DNA]</scope>
    <source>
        <strain evidence="4">CCUG 62414</strain>
    </source>
</reference>
<feature type="compositionally biased region" description="Gly residues" evidence="1">
    <location>
        <begin position="160"/>
        <end position="169"/>
    </location>
</feature>
<sequence>MKNLSYIILGVILGALATYFFCPRQIEESSIKIVKPKGVISTENAKELNANWTLHRKAAVDSAAQQQGRKEDDRSVWWSLSDIENYLVYAKNQSDSLGYNMTGIRVYLGVYGKNAGQTKKDLSTMFIVPTGSPNKSKASSINLNFRGGKGDIPAPPLNDGAGGDGGYPQ</sequence>
<evidence type="ECO:0000313" key="4">
    <source>
        <dbReference type="Proteomes" id="UP001597061"/>
    </source>
</evidence>
<keyword evidence="2" id="KW-1133">Transmembrane helix</keyword>
<proteinExistence type="predicted"/>
<keyword evidence="2" id="KW-0812">Transmembrane</keyword>
<keyword evidence="4" id="KW-1185">Reference proteome</keyword>
<keyword evidence="2" id="KW-0472">Membrane</keyword>
<accession>A0ABW3JEK8</accession>
<evidence type="ECO:0000256" key="1">
    <source>
        <dbReference type="SAM" id="MobiDB-lite"/>
    </source>
</evidence>
<protein>
    <submittedName>
        <fullName evidence="3">Uncharacterized protein</fullName>
    </submittedName>
</protein>
<dbReference type="RefSeq" id="WP_379924422.1">
    <property type="nucleotide sequence ID" value="NZ_JBHTJI010000001.1"/>
</dbReference>
<organism evidence="3 4">
    <name type="scientific">Mariniflexile jejuense</name>
    <dbReference type="NCBI Taxonomy" id="1173582"/>
    <lineage>
        <taxon>Bacteria</taxon>
        <taxon>Pseudomonadati</taxon>
        <taxon>Bacteroidota</taxon>
        <taxon>Flavobacteriia</taxon>
        <taxon>Flavobacteriales</taxon>
        <taxon>Flavobacteriaceae</taxon>
        <taxon>Mariniflexile</taxon>
    </lineage>
</organism>
<gene>
    <name evidence="3" type="ORF">ACFQ1R_01925</name>
</gene>
<name>A0ABW3JEK8_9FLAO</name>
<dbReference type="EMBL" id="JBHTJI010000001">
    <property type="protein sequence ID" value="MFD0988842.1"/>
    <property type="molecule type" value="Genomic_DNA"/>
</dbReference>